<evidence type="ECO:0000313" key="2">
    <source>
        <dbReference type="EMBL" id="AEA45197.1"/>
    </source>
</evidence>
<organism evidence="2 3">
    <name type="scientific">Fluviicola taffensis (strain DSM 16823 / NCIMB 13979 / RW262)</name>
    <dbReference type="NCBI Taxonomy" id="755732"/>
    <lineage>
        <taxon>Bacteria</taxon>
        <taxon>Pseudomonadati</taxon>
        <taxon>Bacteroidota</taxon>
        <taxon>Flavobacteriia</taxon>
        <taxon>Flavobacteriales</taxon>
        <taxon>Crocinitomicaceae</taxon>
        <taxon>Fluviicola</taxon>
    </lineage>
</organism>
<dbReference type="EMBL" id="CP002542">
    <property type="protein sequence ID" value="AEA45197.1"/>
    <property type="molecule type" value="Genomic_DNA"/>
</dbReference>
<dbReference type="InterPro" id="IPR011050">
    <property type="entry name" value="Pectin_lyase_fold/virulence"/>
</dbReference>
<keyword evidence="1" id="KW-0732">Signal</keyword>
<dbReference type="RefSeq" id="WP_013687964.1">
    <property type="nucleotide sequence ID" value="NC_015321.1"/>
</dbReference>
<evidence type="ECO:0000313" key="3">
    <source>
        <dbReference type="Proteomes" id="UP000007463"/>
    </source>
</evidence>
<protein>
    <submittedName>
        <fullName evidence="2">Polymorphic membrane protein</fullName>
    </submittedName>
</protein>
<dbReference type="HOGENOM" id="CLU_1666829_0_0_10"/>
<dbReference type="Gene3D" id="2.160.20.10">
    <property type="entry name" value="Single-stranded right-handed beta-helix, Pectin lyase-like"/>
    <property type="match status" value="1"/>
</dbReference>
<dbReference type="SUPFAM" id="SSF51126">
    <property type="entry name" value="Pectin lyase-like"/>
    <property type="match status" value="1"/>
</dbReference>
<dbReference type="KEGG" id="fte:Fluta_3224"/>
<accession>F2I9L6</accession>
<dbReference type="InterPro" id="IPR012334">
    <property type="entry name" value="Pectin_lyas_fold"/>
</dbReference>
<dbReference type="PROSITE" id="PS51257">
    <property type="entry name" value="PROKAR_LIPOPROTEIN"/>
    <property type="match status" value="1"/>
</dbReference>
<dbReference type="STRING" id="755732.Fluta_3224"/>
<dbReference type="OrthoDB" id="1145248at2"/>
<name>F2I9L6_FLUTR</name>
<reference evidence="2 3" key="1">
    <citation type="journal article" date="2011" name="Stand. Genomic Sci.">
        <title>Complete genome sequence of the gliding freshwater bacterium Fluviicola taffensis type strain (RW262).</title>
        <authorList>
            <person name="Woyke T."/>
            <person name="Chertkov O."/>
            <person name="Lapidus A."/>
            <person name="Nolan M."/>
            <person name="Lucas S."/>
            <person name="Del Rio T.G."/>
            <person name="Tice H."/>
            <person name="Cheng J.F."/>
            <person name="Tapia R."/>
            <person name="Han C."/>
            <person name="Goodwin L."/>
            <person name="Pitluck S."/>
            <person name="Liolios K."/>
            <person name="Pagani I."/>
            <person name="Ivanova N."/>
            <person name="Huntemann M."/>
            <person name="Mavromatis K."/>
            <person name="Mikhailova N."/>
            <person name="Pati A."/>
            <person name="Chen A."/>
            <person name="Palaniappan K."/>
            <person name="Land M."/>
            <person name="Hauser L."/>
            <person name="Brambilla E.M."/>
            <person name="Rohde M."/>
            <person name="Mwirichia R."/>
            <person name="Sikorski J."/>
            <person name="Tindall B.J."/>
            <person name="Goker M."/>
            <person name="Bristow J."/>
            <person name="Eisen J.A."/>
            <person name="Markowitz V."/>
            <person name="Hugenholtz P."/>
            <person name="Klenk H.P."/>
            <person name="Kyrpides N.C."/>
        </authorList>
    </citation>
    <scope>NUCLEOTIDE SEQUENCE [LARGE SCALE GENOMIC DNA]</scope>
    <source>
        <strain evidence="3">DSM 16823 / RW262 / RW262</strain>
    </source>
</reference>
<keyword evidence="3" id="KW-1185">Reference proteome</keyword>
<reference evidence="3" key="2">
    <citation type="submission" date="2011-02" db="EMBL/GenBank/DDBJ databases">
        <title>The complete genome of Fluviicola taffensis DSM 16823.</title>
        <authorList>
            <consortium name="US DOE Joint Genome Institute (JGI-PGF)"/>
            <person name="Lucas S."/>
            <person name="Copeland A."/>
            <person name="Lapidus A."/>
            <person name="Bruce D."/>
            <person name="Goodwin L."/>
            <person name="Pitluck S."/>
            <person name="Kyrpides N."/>
            <person name="Mavromatis K."/>
            <person name="Ivanova N."/>
            <person name="Mikhailova N."/>
            <person name="Pagani I."/>
            <person name="Chertkov O."/>
            <person name="Detter J.C."/>
            <person name="Han C."/>
            <person name="Tapia R."/>
            <person name="Land M."/>
            <person name="Hauser L."/>
            <person name="Markowitz V."/>
            <person name="Cheng J.-F."/>
            <person name="Hugenholtz P."/>
            <person name="Woyke T."/>
            <person name="Wu D."/>
            <person name="Tindall B."/>
            <person name="Pomrenke H.G."/>
            <person name="Brambilla E."/>
            <person name="Klenk H.-P."/>
            <person name="Eisen J.A."/>
        </authorList>
    </citation>
    <scope>NUCLEOTIDE SEQUENCE [LARGE SCALE GENOMIC DNA]</scope>
    <source>
        <strain evidence="3">DSM 16823 / RW262 / RW262</strain>
    </source>
</reference>
<dbReference type="AlphaFoldDB" id="F2I9L6"/>
<sequence length="158" mass="16989" precursor="true">MKHSSFIKLFLIFCLIISCANSFAARIYVKQNAIGANNGTSWTNAYTSLEWALAFAASGDEIWVASGTYYTSDMNDPNNSFVLGDNVKLYGNFAGTETNINQRVDLTPATSGANRTNETILSGDIGVVGNNSDNAYRVMYLVGNTTSVFIDGIKIVGG</sequence>
<gene>
    <name evidence="2" type="ordered locus">Fluta_3224</name>
</gene>
<feature type="chain" id="PRO_5003283462" evidence="1">
    <location>
        <begin position="25"/>
        <end position="158"/>
    </location>
</feature>
<dbReference type="eggNOG" id="COG5434">
    <property type="taxonomic scope" value="Bacteria"/>
</dbReference>
<feature type="signal peptide" evidence="1">
    <location>
        <begin position="1"/>
        <end position="24"/>
    </location>
</feature>
<evidence type="ECO:0000256" key="1">
    <source>
        <dbReference type="SAM" id="SignalP"/>
    </source>
</evidence>
<dbReference type="Proteomes" id="UP000007463">
    <property type="component" value="Chromosome"/>
</dbReference>
<proteinExistence type="predicted"/>